<comment type="caution">
    <text evidence="1">The sequence shown here is derived from an EMBL/GenBank/DDBJ whole genome shotgun (WGS) entry which is preliminary data.</text>
</comment>
<evidence type="ECO:0000313" key="1">
    <source>
        <dbReference type="EMBL" id="GBP50530.1"/>
    </source>
</evidence>
<dbReference type="EMBL" id="BGZK01000567">
    <property type="protein sequence ID" value="GBP50530.1"/>
    <property type="molecule type" value="Genomic_DNA"/>
</dbReference>
<dbReference type="OrthoDB" id="533508at2759"/>
<proteinExistence type="predicted"/>
<keyword evidence="2" id="KW-1185">Reference proteome</keyword>
<organism evidence="1 2">
    <name type="scientific">Eumeta variegata</name>
    <name type="common">Bagworm moth</name>
    <name type="synonym">Eumeta japonica</name>
    <dbReference type="NCBI Taxonomy" id="151549"/>
    <lineage>
        <taxon>Eukaryota</taxon>
        <taxon>Metazoa</taxon>
        <taxon>Ecdysozoa</taxon>
        <taxon>Arthropoda</taxon>
        <taxon>Hexapoda</taxon>
        <taxon>Insecta</taxon>
        <taxon>Pterygota</taxon>
        <taxon>Neoptera</taxon>
        <taxon>Endopterygota</taxon>
        <taxon>Lepidoptera</taxon>
        <taxon>Glossata</taxon>
        <taxon>Ditrysia</taxon>
        <taxon>Tineoidea</taxon>
        <taxon>Psychidae</taxon>
        <taxon>Oiketicinae</taxon>
        <taxon>Eumeta</taxon>
    </lineage>
</organism>
<name>A0A4C1WI34_EUMVA</name>
<protein>
    <submittedName>
        <fullName evidence="1">Uncharacterized protein</fullName>
    </submittedName>
</protein>
<reference evidence="1 2" key="1">
    <citation type="journal article" date="2019" name="Commun. Biol.">
        <title>The bagworm genome reveals a unique fibroin gene that provides high tensile strength.</title>
        <authorList>
            <person name="Kono N."/>
            <person name="Nakamura H."/>
            <person name="Ohtoshi R."/>
            <person name="Tomita M."/>
            <person name="Numata K."/>
            <person name="Arakawa K."/>
        </authorList>
    </citation>
    <scope>NUCLEOTIDE SEQUENCE [LARGE SCALE GENOMIC DNA]</scope>
</reference>
<accession>A0A4C1WI34</accession>
<evidence type="ECO:0000313" key="2">
    <source>
        <dbReference type="Proteomes" id="UP000299102"/>
    </source>
</evidence>
<gene>
    <name evidence="1" type="ORF">EVAR_25227_1</name>
</gene>
<sequence length="88" mass="9781">MSVRSWMPFAVPYPNAHAQAYWRREASATSATADGLAPEGASQTKKFCLQVIKKRPRKPDVADVHEWCSAATAQSKMSAISRRTMENI</sequence>
<dbReference type="Proteomes" id="UP000299102">
    <property type="component" value="Unassembled WGS sequence"/>
</dbReference>
<dbReference type="AlphaFoldDB" id="A0A4C1WI34"/>